<proteinExistence type="predicted"/>
<feature type="compositionally biased region" description="Polar residues" evidence="1">
    <location>
        <begin position="93"/>
        <end position="131"/>
    </location>
</feature>
<evidence type="ECO:0000256" key="1">
    <source>
        <dbReference type="SAM" id="MobiDB-lite"/>
    </source>
</evidence>
<sequence length="155" mass="17002">MSSKLKRDSEGLWRPHSCGGIYGGHSSERVVPRNVGEGDLPARARGILHSTPNNSTSQLFFESWQVRARYSDTTATTIDLDATLTLPNLHSCTNMAPDQATPQSNSGSEEVIRTQTSPDSTHSAPYTQITTVLEDLPGEPARKSKRNRTEVYTKS</sequence>
<name>A0A9W6YCS1_9STRA</name>
<accession>A0A9W6YCS1</accession>
<protein>
    <submittedName>
        <fullName evidence="2">Unnamed protein product</fullName>
    </submittedName>
</protein>
<dbReference type="Proteomes" id="UP001165121">
    <property type="component" value="Unassembled WGS sequence"/>
</dbReference>
<evidence type="ECO:0000313" key="2">
    <source>
        <dbReference type="EMBL" id="GMF58557.1"/>
    </source>
</evidence>
<organism evidence="2 3">
    <name type="scientific">Phytophthora fragariaefolia</name>
    <dbReference type="NCBI Taxonomy" id="1490495"/>
    <lineage>
        <taxon>Eukaryota</taxon>
        <taxon>Sar</taxon>
        <taxon>Stramenopiles</taxon>
        <taxon>Oomycota</taxon>
        <taxon>Peronosporomycetes</taxon>
        <taxon>Peronosporales</taxon>
        <taxon>Peronosporaceae</taxon>
        <taxon>Phytophthora</taxon>
    </lineage>
</organism>
<evidence type="ECO:0000313" key="3">
    <source>
        <dbReference type="Proteomes" id="UP001165121"/>
    </source>
</evidence>
<keyword evidence="3" id="KW-1185">Reference proteome</keyword>
<dbReference type="EMBL" id="BSXT01004679">
    <property type="protein sequence ID" value="GMF58557.1"/>
    <property type="molecule type" value="Genomic_DNA"/>
</dbReference>
<feature type="region of interest" description="Disordered" evidence="1">
    <location>
        <begin position="93"/>
        <end position="155"/>
    </location>
</feature>
<dbReference type="AlphaFoldDB" id="A0A9W6YCS1"/>
<comment type="caution">
    <text evidence="2">The sequence shown here is derived from an EMBL/GenBank/DDBJ whole genome shotgun (WGS) entry which is preliminary data.</text>
</comment>
<reference evidence="2" key="1">
    <citation type="submission" date="2023-04" db="EMBL/GenBank/DDBJ databases">
        <title>Phytophthora fragariaefolia NBRC 109709.</title>
        <authorList>
            <person name="Ichikawa N."/>
            <person name="Sato H."/>
            <person name="Tonouchi N."/>
        </authorList>
    </citation>
    <scope>NUCLEOTIDE SEQUENCE</scope>
    <source>
        <strain evidence="2">NBRC 109709</strain>
    </source>
</reference>
<gene>
    <name evidence="2" type="ORF">Pfra01_002518400</name>
</gene>